<dbReference type="EMBL" id="JACHLI010000044">
    <property type="protein sequence ID" value="MBB4867647.1"/>
    <property type="molecule type" value="Genomic_DNA"/>
</dbReference>
<gene>
    <name evidence="1" type="ORF">HNP46_006566</name>
</gene>
<reference evidence="1 2" key="1">
    <citation type="submission" date="2020-08" db="EMBL/GenBank/DDBJ databases">
        <title>Functional genomics of gut bacteria from endangered species of beetles.</title>
        <authorList>
            <person name="Carlos-Shanley C."/>
        </authorList>
    </citation>
    <scope>NUCLEOTIDE SEQUENCE [LARGE SCALE GENOMIC DNA]</scope>
    <source>
        <strain evidence="1 2">S00179</strain>
    </source>
</reference>
<accession>A0A7W7KRQ7</accession>
<sequence length="38" mass="4053">MASDIDQPAIRLPAKSITAAKYNQPSRVGTYVMSATQA</sequence>
<protein>
    <submittedName>
        <fullName evidence="1">Uncharacterized protein</fullName>
    </submittedName>
</protein>
<comment type="caution">
    <text evidence="1">The sequence shown here is derived from an EMBL/GenBank/DDBJ whole genome shotgun (WGS) entry which is preliminary data.</text>
</comment>
<evidence type="ECO:0000313" key="1">
    <source>
        <dbReference type="EMBL" id="MBB4867647.1"/>
    </source>
</evidence>
<name>A0A7W7KRQ7_PSENT</name>
<proteinExistence type="predicted"/>
<evidence type="ECO:0000313" key="2">
    <source>
        <dbReference type="Proteomes" id="UP000566995"/>
    </source>
</evidence>
<organism evidence="1 2">
    <name type="scientific">Pseudomonas nitroreducens</name>
    <dbReference type="NCBI Taxonomy" id="46680"/>
    <lineage>
        <taxon>Bacteria</taxon>
        <taxon>Pseudomonadati</taxon>
        <taxon>Pseudomonadota</taxon>
        <taxon>Gammaproteobacteria</taxon>
        <taxon>Pseudomonadales</taxon>
        <taxon>Pseudomonadaceae</taxon>
        <taxon>Pseudomonas</taxon>
    </lineage>
</organism>
<dbReference type="AlphaFoldDB" id="A0A7W7KRQ7"/>
<dbReference type="Proteomes" id="UP000566995">
    <property type="component" value="Unassembled WGS sequence"/>
</dbReference>